<dbReference type="PANTHER" id="PTHR34980:SF2">
    <property type="entry name" value="INNER MEMBRANE PROTEIN YHAH-RELATED"/>
    <property type="match status" value="1"/>
</dbReference>
<protein>
    <submittedName>
        <fullName evidence="2">Uncharacterized membrane protein YhaH, DUF805 family</fullName>
    </submittedName>
</protein>
<feature type="transmembrane region" description="Helical" evidence="1">
    <location>
        <begin position="59"/>
        <end position="77"/>
    </location>
</feature>
<feature type="transmembrane region" description="Helical" evidence="1">
    <location>
        <begin position="89"/>
        <end position="109"/>
    </location>
</feature>
<dbReference type="PANTHER" id="PTHR34980">
    <property type="entry name" value="INNER MEMBRANE PROTEIN-RELATED-RELATED"/>
    <property type="match status" value="1"/>
</dbReference>
<dbReference type="GO" id="GO:0005886">
    <property type="term" value="C:plasma membrane"/>
    <property type="evidence" value="ECO:0007669"/>
    <property type="project" value="TreeGrafter"/>
</dbReference>
<name>A0A1C4Z5I7_9ACTN</name>
<dbReference type="AlphaFoldDB" id="A0A1C4Z5I7"/>
<evidence type="ECO:0000313" key="3">
    <source>
        <dbReference type="Proteomes" id="UP000198228"/>
    </source>
</evidence>
<evidence type="ECO:0000313" key="2">
    <source>
        <dbReference type="EMBL" id="SCF28312.1"/>
    </source>
</evidence>
<dbReference type="Proteomes" id="UP000198228">
    <property type="component" value="Chromosome I"/>
</dbReference>
<evidence type="ECO:0000256" key="1">
    <source>
        <dbReference type="SAM" id="Phobius"/>
    </source>
</evidence>
<reference evidence="2 3" key="1">
    <citation type="submission" date="2016-06" db="EMBL/GenBank/DDBJ databases">
        <authorList>
            <person name="Kjaerup R.B."/>
            <person name="Dalgaard T.S."/>
            <person name="Juul-Madsen H.R."/>
        </authorList>
    </citation>
    <scope>NUCLEOTIDE SEQUENCE [LARGE SCALE GENOMIC DNA]</scope>
    <source>
        <strain evidence="2 3">DSM 43821</strain>
    </source>
</reference>
<dbReference type="Pfam" id="PF05656">
    <property type="entry name" value="DUF805"/>
    <property type="match status" value="1"/>
</dbReference>
<keyword evidence="1" id="KW-0812">Transmembrane</keyword>
<accession>A0A1C4Z5I7</accession>
<dbReference type="EMBL" id="LT607410">
    <property type="protein sequence ID" value="SCF28312.1"/>
    <property type="molecule type" value="Genomic_DNA"/>
</dbReference>
<dbReference type="RefSeq" id="WP_088962544.1">
    <property type="nucleotide sequence ID" value="NZ_LT607410.1"/>
</dbReference>
<organism evidence="2 3">
    <name type="scientific">Micromonospora purpureochromogenes</name>
    <dbReference type="NCBI Taxonomy" id="47872"/>
    <lineage>
        <taxon>Bacteria</taxon>
        <taxon>Bacillati</taxon>
        <taxon>Actinomycetota</taxon>
        <taxon>Actinomycetes</taxon>
        <taxon>Micromonosporales</taxon>
        <taxon>Micromonosporaceae</taxon>
        <taxon>Micromonospora</taxon>
    </lineage>
</organism>
<keyword evidence="1" id="KW-0472">Membrane</keyword>
<gene>
    <name evidence="2" type="ORF">GA0074696_4064</name>
</gene>
<feature type="transmembrane region" description="Helical" evidence="1">
    <location>
        <begin position="26"/>
        <end position="47"/>
    </location>
</feature>
<dbReference type="InterPro" id="IPR008523">
    <property type="entry name" value="DUF805"/>
</dbReference>
<sequence>MSPIDATKSVLSQYAGFGGRARRSEYWWFFLFTLILGIVAGILDGALGTKIGSDPSSTGVIGLIVSLALLLPTLAVAARRLHDTDRSGWWLLIGLVPLVGAIVLLVFFVKDGTRGSNRYGADPKDAPHAAAPSMA</sequence>
<keyword evidence="1" id="KW-1133">Transmembrane helix</keyword>
<proteinExistence type="predicted"/>